<feature type="transmembrane region" description="Helical" evidence="1">
    <location>
        <begin position="237"/>
        <end position="257"/>
    </location>
</feature>
<feature type="transmembrane region" description="Helical" evidence="1">
    <location>
        <begin position="27"/>
        <end position="49"/>
    </location>
</feature>
<reference evidence="2 3" key="1">
    <citation type="submission" date="2012-02" db="EMBL/GenBank/DDBJ databases">
        <title>The Genome Sequence of Bacteroides fragilis CL07T12C05.</title>
        <authorList>
            <consortium name="The Broad Institute Genome Sequencing Platform"/>
            <person name="Earl A."/>
            <person name="Ward D."/>
            <person name="Feldgarden M."/>
            <person name="Gevers D."/>
            <person name="Zitomersky N.L."/>
            <person name="Coyne M.J."/>
            <person name="Comstock L.E."/>
            <person name="Young S.K."/>
            <person name="Zeng Q."/>
            <person name="Gargeya S."/>
            <person name="Fitzgerald M."/>
            <person name="Haas B."/>
            <person name="Abouelleil A."/>
            <person name="Alvarado L."/>
            <person name="Arachchi H.M."/>
            <person name="Berlin A."/>
            <person name="Chapman S.B."/>
            <person name="Gearin G."/>
            <person name="Goldberg J."/>
            <person name="Griggs A."/>
            <person name="Gujja S."/>
            <person name="Hansen M."/>
            <person name="Heiman D."/>
            <person name="Howarth C."/>
            <person name="Larimer J."/>
            <person name="Lui A."/>
            <person name="MacDonald P.J.P."/>
            <person name="McCowen C."/>
            <person name="Montmayeur A."/>
            <person name="Murphy C."/>
            <person name="Neiman D."/>
            <person name="Pearson M."/>
            <person name="Priest M."/>
            <person name="Roberts A."/>
            <person name="Saif S."/>
            <person name="Shea T."/>
            <person name="Sisk P."/>
            <person name="Stolte C."/>
            <person name="Sykes S."/>
            <person name="Wortman J."/>
            <person name="Nusbaum C."/>
            <person name="Birren B."/>
        </authorList>
    </citation>
    <scope>NUCLEOTIDE SEQUENCE [LARGE SCALE GENOMIC DNA]</scope>
    <source>
        <strain evidence="2 3">CL07T12C05</strain>
    </source>
</reference>
<dbReference type="AlphaFoldDB" id="A0A0E2ANP0"/>
<feature type="transmembrane region" description="Helical" evidence="1">
    <location>
        <begin position="69"/>
        <end position="95"/>
    </location>
</feature>
<proteinExistence type="predicted"/>
<evidence type="ECO:0000313" key="3">
    <source>
        <dbReference type="Proteomes" id="UP000003879"/>
    </source>
</evidence>
<dbReference type="RefSeq" id="WP_005798391.1">
    <property type="nucleotide sequence ID" value="NZ_JH724216.1"/>
</dbReference>
<accession>A0A0E2ANP0</accession>
<dbReference type="PATRIC" id="fig|997883.3.peg.3632"/>
<evidence type="ECO:0008006" key="4">
    <source>
        <dbReference type="Google" id="ProtNLM"/>
    </source>
</evidence>
<gene>
    <name evidence="2" type="ORF">HMPREF1056_03449</name>
</gene>
<keyword evidence="1" id="KW-0812">Transmembrane</keyword>
<dbReference type="HOGENOM" id="CLU_059692_1_0_10"/>
<evidence type="ECO:0000256" key="1">
    <source>
        <dbReference type="SAM" id="Phobius"/>
    </source>
</evidence>
<comment type="caution">
    <text evidence="2">The sequence shown here is derived from an EMBL/GenBank/DDBJ whole genome shotgun (WGS) entry which is preliminary data.</text>
</comment>
<organism evidence="2 3">
    <name type="scientific">Bacteroides fragilis CL07T12C05</name>
    <dbReference type="NCBI Taxonomy" id="997883"/>
    <lineage>
        <taxon>Bacteria</taxon>
        <taxon>Pseudomonadati</taxon>
        <taxon>Bacteroidota</taxon>
        <taxon>Bacteroidia</taxon>
        <taxon>Bacteroidales</taxon>
        <taxon>Bacteroidaceae</taxon>
        <taxon>Bacteroides</taxon>
    </lineage>
</organism>
<feature type="transmembrane region" description="Helical" evidence="1">
    <location>
        <begin position="155"/>
        <end position="179"/>
    </location>
</feature>
<keyword evidence="1" id="KW-0472">Membrane</keyword>
<dbReference type="Pfam" id="PF14897">
    <property type="entry name" value="EpsG"/>
    <property type="match status" value="1"/>
</dbReference>
<dbReference type="EMBL" id="AGXN01000019">
    <property type="protein sequence ID" value="EIY93161.1"/>
    <property type="molecule type" value="Genomic_DNA"/>
</dbReference>
<dbReference type="InterPro" id="IPR049458">
    <property type="entry name" value="EpsG-like"/>
</dbReference>
<protein>
    <recommendedName>
        <fullName evidence="4">EpsG family protein</fullName>
    </recommendedName>
</protein>
<feature type="transmembrane region" description="Helical" evidence="1">
    <location>
        <begin position="185"/>
        <end position="201"/>
    </location>
</feature>
<evidence type="ECO:0000313" key="2">
    <source>
        <dbReference type="EMBL" id="EIY93161.1"/>
    </source>
</evidence>
<name>A0A0E2ANP0_BACFG</name>
<keyword evidence="1" id="KW-1133">Transmembrane helix</keyword>
<dbReference type="Proteomes" id="UP000003879">
    <property type="component" value="Unassembled WGS sequence"/>
</dbReference>
<feature type="transmembrane region" description="Helical" evidence="1">
    <location>
        <begin position="269"/>
        <end position="290"/>
    </location>
</feature>
<feature type="transmembrane region" description="Helical" evidence="1">
    <location>
        <begin position="107"/>
        <end position="125"/>
    </location>
</feature>
<sequence length="353" mass="41656">MFYYFLPWCAFVAAVISYSKYPKYRNLYYCGLFFLFFLIIYVAGFRYQVGADWYSYLDIFLGYKEAEEVSTGFISNVLKFLSCGYQVFVFVYFLLSFVLKLWLFNRLSSSFAISLLIYLGFWFLVYDLNGIRQGMSLSFTGIAFYFAYRRRLRYYLLFVLAAISFHASAICFLPFYWMVKLKVSYFYQVVVLCLVVCLAYFHISEWLLLLLGEIIGESYLTNKALSYALSDAFGTNIIFSFTTVHRILIFFLTLFVLKKINIDNNLKQALNMTAFINIIIYFLFCQYEIIATRLSLPFRFTECILFSFIPFVFKSHSRIFAILLILIYVEWQVYQTLSIPNGGLLPYKNIFII</sequence>